<proteinExistence type="predicted"/>
<evidence type="ECO:0000256" key="2">
    <source>
        <dbReference type="SAM" id="Phobius"/>
    </source>
</evidence>
<dbReference type="RefSeq" id="XP_031859636.1">
    <property type="nucleotide sequence ID" value="XM_032006055.1"/>
</dbReference>
<evidence type="ECO:0000313" key="3">
    <source>
        <dbReference type="EMBL" id="WWD18317.1"/>
    </source>
</evidence>
<dbReference type="EMBL" id="CP144055">
    <property type="protein sequence ID" value="WWD18317.1"/>
    <property type="molecule type" value="Genomic_DNA"/>
</dbReference>
<reference evidence="3" key="2">
    <citation type="submission" date="2024-01" db="EMBL/GenBank/DDBJ databases">
        <title>Comparative genomics of Cryptococcus and Kwoniella reveals pathogenesis evolution and contrasting modes of karyotype evolution via chromosome fusion or intercentromeric recombination.</title>
        <authorList>
            <person name="Coelho M.A."/>
            <person name="David-Palma M."/>
            <person name="Shea T."/>
            <person name="Bowers K."/>
            <person name="McGinley-Smith S."/>
            <person name="Mohammad A.W."/>
            <person name="Gnirke A."/>
            <person name="Yurkov A.M."/>
            <person name="Nowrousian M."/>
            <person name="Sun S."/>
            <person name="Cuomo C.A."/>
            <person name="Heitman J."/>
        </authorList>
    </citation>
    <scope>NUCLEOTIDE SEQUENCE</scope>
    <source>
        <strain evidence="3">CBS 12478</strain>
    </source>
</reference>
<feature type="region of interest" description="Disordered" evidence="1">
    <location>
        <begin position="1"/>
        <end position="25"/>
    </location>
</feature>
<dbReference type="GeneID" id="43590208"/>
<keyword evidence="2" id="KW-0812">Transmembrane</keyword>
<feature type="compositionally biased region" description="Low complexity" evidence="1">
    <location>
        <begin position="1"/>
        <end position="12"/>
    </location>
</feature>
<protein>
    <submittedName>
        <fullName evidence="3">Uncharacterized protein</fullName>
    </submittedName>
</protein>
<feature type="transmembrane region" description="Helical" evidence="2">
    <location>
        <begin position="113"/>
        <end position="132"/>
    </location>
</feature>
<keyword evidence="4" id="KW-1185">Reference proteome</keyword>
<dbReference type="OrthoDB" id="2563070at2759"/>
<reference evidence="3" key="1">
    <citation type="submission" date="2017-08" db="EMBL/GenBank/DDBJ databases">
        <authorList>
            <person name="Cuomo C."/>
            <person name="Billmyre B."/>
            <person name="Heitman J."/>
        </authorList>
    </citation>
    <scope>NUCLEOTIDE SEQUENCE</scope>
    <source>
        <strain evidence="3">CBS 12478</strain>
    </source>
</reference>
<dbReference type="KEGG" id="ksn:43590208"/>
<organism evidence="3 4">
    <name type="scientific">Kwoniella shandongensis</name>
    <dbReference type="NCBI Taxonomy" id="1734106"/>
    <lineage>
        <taxon>Eukaryota</taxon>
        <taxon>Fungi</taxon>
        <taxon>Dikarya</taxon>
        <taxon>Basidiomycota</taxon>
        <taxon>Agaricomycotina</taxon>
        <taxon>Tremellomycetes</taxon>
        <taxon>Tremellales</taxon>
        <taxon>Cryptococcaceae</taxon>
        <taxon>Kwoniella</taxon>
    </lineage>
</organism>
<evidence type="ECO:0000256" key="1">
    <source>
        <dbReference type="SAM" id="MobiDB-lite"/>
    </source>
</evidence>
<accession>A0A5M6BV30</accession>
<dbReference type="Proteomes" id="UP000322225">
    <property type="component" value="Chromosome 5"/>
</dbReference>
<keyword evidence="2" id="KW-1133">Transmembrane helix</keyword>
<sequence>MARQARQRTAAQRKPKQEDDGLSTAEIVDEQEQDAQISALKAKNENDNKQAQNALDVGVVTCLFIAGMQVAQHSSNPNPIFCLLAIFQFLLLPFSLTPHWLHSALRPYLTKEGNHLLFLSLQLTIATCAVLLRSQQPGSNLESPALQINEIARWILPALVIGGVEMQKRSERQTQEKMALLEGLRYDVKGA</sequence>
<dbReference type="AlphaFoldDB" id="A0A5M6BV30"/>
<gene>
    <name evidence="3" type="ORF">CI109_102767</name>
</gene>
<feature type="transmembrane region" description="Helical" evidence="2">
    <location>
        <begin position="80"/>
        <end position="101"/>
    </location>
</feature>
<name>A0A5M6BV30_9TREE</name>
<evidence type="ECO:0000313" key="4">
    <source>
        <dbReference type="Proteomes" id="UP000322225"/>
    </source>
</evidence>
<keyword evidence="2" id="KW-0472">Membrane</keyword>